<feature type="non-terminal residue" evidence="2">
    <location>
        <position position="50"/>
    </location>
</feature>
<protein>
    <submittedName>
        <fullName evidence="2">Uncharacterized protein</fullName>
    </submittedName>
</protein>
<sequence length="50" mass="5309">MSILTLGNLSTVGTKIDSYKPKKSVPAPNIAEDLIIYEVDDSTGNASLDL</sequence>
<comment type="caution">
    <text evidence="2">The sequence shown here is derived from an EMBL/GenBank/DDBJ whole genome shotgun (WGS) entry which is preliminary data.</text>
</comment>
<organism evidence="2 3">
    <name type="scientific">Nephila pilipes</name>
    <name type="common">Giant wood spider</name>
    <name type="synonym">Nephila maculata</name>
    <dbReference type="NCBI Taxonomy" id="299642"/>
    <lineage>
        <taxon>Eukaryota</taxon>
        <taxon>Metazoa</taxon>
        <taxon>Ecdysozoa</taxon>
        <taxon>Arthropoda</taxon>
        <taxon>Chelicerata</taxon>
        <taxon>Arachnida</taxon>
        <taxon>Araneae</taxon>
        <taxon>Araneomorphae</taxon>
        <taxon>Entelegynae</taxon>
        <taxon>Araneoidea</taxon>
        <taxon>Nephilidae</taxon>
        <taxon>Nephila</taxon>
    </lineage>
</organism>
<dbReference type="EMBL" id="BMAW01024850">
    <property type="protein sequence ID" value="GFT89735.1"/>
    <property type="molecule type" value="Genomic_DNA"/>
</dbReference>
<name>A0A8X6U9X8_NEPPI</name>
<dbReference type="AlphaFoldDB" id="A0A8X6U9X8"/>
<dbReference type="EMBL" id="BMAW01047828">
    <property type="protein sequence ID" value="GFS62894.1"/>
    <property type="molecule type" value="Genomic_DNA"/>
</dbReference>
<proteinExistence type="predicted"/>
<accession>A0A8X6U9X8</accession>
<dbReference type="Proteomes" id="UP000887013">
    <property type="component" value="Unassembled WGS sequence"/>
</dbReference>
<evidence type="ECO:0000313" key="1">
    <source>
        <dbReference type="EMBL" id="GFS62894.1"/>
    </source>
</evidence>
<reference evidence="2" key="1">
    <citation type="submission" date="2020-08" db="EMBL/GenBank/DDBJ databases">
        <title>Multicomponent nature underlies the extraordinary mechanical properties of spider dragline silk.</title>
        <authorList>
            <person name="Kono N."/>
            <person name="Nakamura H."/>
            <person name="Mori M."/>
            <person name="Yoshida Y."/>
            <person name="Ohtoshi R."/>
            <person name="Malay A.D."/>
            <person name="Moran D.A.P."/>
            <person name="Tomita M."/>
            <person name="Numata K."/>
            <person name="Arakawa K."/>
        </authorList>
    </citation>
    <scope>NUCLEOTIDE SEQUENCE</scope>
</reference>
<gene>
    <name evidence="1" type="ORF">NPIL_161511</name>
    <name evidence="2" type="ORF">NPIL_521371</name>
</gene>
<evidence type="ECO:0000313" key="2">
    <source>
        <dbReference type="EMBL" id="GFT89735.1"/>
    </source>
</evidence>
<keyword evidence="3" id="KW-1185">Reference proteome</keyword>
<evidence type="ECO:0000313" key="3">
    <source>
        <dbReference type="Proteomes" id="UP000887013"/>
    </source>
</evidence>